<evidence type="ECO:0000313" key="3">
    <source>
        <dbReference type="Proteomes" id="UP001060039"/>
    </source>
</evidence>
<organism evidence="2 3">
    <name type="scientific">Microcella humidisoli</name>
    <dbReference type="NCBI Taxonomy" id="2963406"/>
    <lineage>
        <taxon>Bacteria</taxon>
        <taxon>Bacillati</taxon>
        <taxon>Actinomycetota</taxon>
        <taxon>Actinomycetes</taxon>
        <taxon>Micrococcales</taxon>
        <taxon>Microbacteriaceae</taxon>
        <taxon>Microcella</taxon>
    </lineage>
</organism>
<sequence>MAGSTWRRGVFASRVKPGDGSELPPYRWWHTPVRTLMTLTLADGQGGTTTYAVDIRTLGDRSDGEVRARLYANGRQTAWSRLPAMFRVPGGAIDVRAGTFGVKRCHFVPDHGTERRLDPHPRSAHGRRARFDRRHPVASRVIGAVSALIVFGALAVTVPQLVEVISAAPAIAESLGQFTSPIRLSPLQNVVVTLAAIVASSERALRLRATWVDELAT</sequence>
<dbReference type="RefSeq" id="WP_255159275.1">
    <property type="nucleotide sequence ID" value="NZ_CP101497.1"/>
</dbReference>
<name>A0ABY5FVN2_9MICO</name>
<keyword evidence="1" id="KW-1133">Transmembrane helix</keyword>
<reference evidence="2" key="1">
    <citation type="submission" date="2022-07" db="EMBL/GenBank/DDBJ databases">
        <title>Taxonomic analysis of Microcella humidisoli nov. sp., isolated from riverside soil.</title>
        <authorList>
            <person name="Molina K.M."/>
            <person name="Kim S.B."/>
        </authorList>
    </citation>
    <scope>NUCLEOTIDE SEQUENCE</scope>
    <source>
        <strain evidence="2">MMS21-STM10</strain>
    </source>
</reference>
<feature type="transmembrane region" description="Helical" evidence="1">
    <location>
        <begin position="137"/>
        <end position="162"/>
    </location>
</feature>
<gene>
    <name evidence="2" type="ORF">NNL39_10765</name>
</gene>
<accession>A0ABY5FVN2</accession>
<keyword evidence="3" id="KW-1185">Reference proteome</keyword>
<keyword evidence="1" id="KW-0812">Transmembrane</keyword>
<dbReference type="Proteomes" id="UP001060039">
    <property type="component" value="Chromosome"/>
</dbReference>
<protein>
    <submittedName>
        <fullName evidence="2">Uncharacterized protein</fullName>
    </submittedName>
</protein>
<keyword evidence="1" id="KW-0472">Membrane</keyword>
<evidence type="ECO:0000256" key="1">
    <source>
        <dbReference type="SAM" id="Phobius"/>
    </source>
</evidence>
<dbReference type="EMBL" id="CP101497">
    <property type="protein sequence ID" value="UTT62133.1"/>
    <property type="molecule type" value="Genomic_DNA"/>
</dbReference>
<evidence type="ECO:0000313" key="2">
    <source>
        <dbReference type="EMBL" id="UTT62133.1"/>
    </source>
</evidence>
<proteinExistence type="predicted"/>